<feature type="transmembrane region" description="Helical" evidence="1">
    <location>
        <begin position="21"/>
        <end position="41"/>
    </location>
</feature>
<organism evidence="2 3">
    <name type="scientific">Corynebacterium ulcerans</name>
    <dbReference type="NCBI Taxonomy" id="65058"/>
    <lineage>
        <taxon>Bacteria</taxon>
        <taxon>Bacillati</taxon>
        <taxon>Actinomycetota</taxon>
        <taxon>Actinomycetes</taxon>
        <taxon>Mycobacteriales</taxon>
        <taxon>Corynebacteriaceae</taxon>
        <taxon>Corynebacterium</taxon>
    </lineage>
</organism>
<proteinExistence type="predicted"/>
<keyword evidence="1" id="KW-0812">Transmembrane</keyword>
<evidence type="ECO:0000256" key="1">
    <source>
        <dbReference type="SAM" id="Phobius"/>
    </source>
</evidence>
<gene>
    <name evidence="2" type="ORF">CULCOIPH005_15880</name>
</gene>
<dbReference type="EMBL" id="BQFK01000004">
    <property type="protein sequence ID" value="GJJ43399.1"/>
    <property type="molecule type" value="Genomic_DNA"/>
</dbReference>
<feature type="transmembrane region" description="Helical" evidence="1">
    <location>
        <begin position="203"/>
        <end position="224"/>
    </location>
</feature>
<evidence type="ECO:0000313" key="2">
    <source>
        <dbReference type="EMBL" id="GJJ43399.1"/>
    </source>
</evidence>
<comment type="caution">
    <text evidence="2">The sequence shown here is derived from an EMBL/GenBank/DDBJ whole genome shotgun (WGS) entry which is preliminary data.</text>
</comment>
<dbReference type="Pfam" id="PF13367">
    <property type="entry name" value="PrsW-protease"/>
    <property type="match status" value="1"/>
</dbReference>
<feature type="transmembrane region" description="Helical" evidence="1">
    <location>
        <begin position="97"/>
        <end position="117"/>
    </location>
</feature>
<keyword evidence="1" id="KW-0472">Membrane</keyword>
<evidence type="ECO:0000313" key="3">
    <source>
        <dbReference type="Proteomes" id="UP001205910"/>
    </source>
</evidence>
<sequence length="239" mass="26836">MFGIFVLIDRSGLRKDKNNRIIWIDSLIFGGLVGPLLAVRINGEISRVFPAVIGLDFYKQWGEAIFGPMSEEWIKLAITLAVILLYRKWIVRPMHAFFVGAFVGLGFQLTEDFWFSVRAAFEDVDSDLTGGITLSVFRVLFGVVSHWTYTGIAAIGLCYLLNIGKVSEKYSVRIFTACGFFLLSLSLHGLWNSPITFGVSDAIAPLGRLLMILIIFFVFARWLCKKEKAAVMEKNGEFS</sequence>
<dbReference type="Proteomes" id="UP001205910">
    <property type="component" value="Unassembled WGS sequence"/>
</dbReference>
<dbReference type="InterPro" id="IPR026898">
    <property type="entry name" value="PrsW"/>
</dbReference>
<name>A0ABD0BHI5_CORUL</name>
<reference evidence="2 3" key="1">
    <citation type="submission" date="2021-11" db="EMBL/GenBank/DDBJ databases">
        <title>Whole genome sequences of diphtheriae toxin producing Corynebacterium ulcerans isolates from cats in Osaka, Japan.</title>
        <authorList>
            <person name="Umeda K."/>
            <person name="Hirai Y."/>
        </authorList>
    </citation>
    <scope>NUCLEOTIDE SEQUENCE [LARGE SCALE GENOMIC DNA]</scope>
    <source>
        <strain evidence="2 3">12109B-1</strain>
    </source>
</reference>
<accession>A0ABD0BHI5</accession>
<feature type="transmembrane region" description="Helical" evidence="1">
    <location>
        <begin position="73"/>
        <end position="90"/>
    </location>
</feature>
<protein>
    <recommendedName>
        <fullName evidence="4">Protease PrsW</fullName>
    </recommendedName>
</protein>
<evidence type="ECO:0008006" key="4">
    <source>
        <dbReference type="Google" id="ProtNLM"/>
    </source>
</evidence>
<feature type="transmembrane region" description="Helical" evidence="1">
    <location>
        <begin position="172"/>
        <end position="191"/>
    </location>
</feature>
<feature type="transmembrane region" description="Helical" evidence="1">
    <location>
        <begin position="137"/>
        <end position="160"/>
    </location>
</feature>
<dbReference type="AlphaFoldDB" id="A0ABD0BHI5"/>
<keyword evidence="1" id="KW-1133">Transmembrane helix</keyword>